<organism evidence="1 2">
    <name type="scientific">Coemansia furcata</name>
    <dbReference type="NCBI Taxonomy" id="417177"/>
    <lineage>
        <taxon>Eukaryota</taxon>
        <taxon>Fungi</taxon>
        <taxon>Fungi incertae sedis</taxon>
        <taxon>Zoopagomycota</taxon>
        <taxon>Kickxellomycotina</taxon>
        <taxon>Kickxellomycetes</taxon>
        <taxon>Kickxellales</taxon>
        <taxon>Kickxellaceae</taxon>
        <taxon>Coemansia</taxon>
    </lineage>
</organism>
<reference evidence="1" key="1">
    <citation type="submission" date="2022-07" db="EMBL/GenBank/DDBJ databases">
        <title>Phylogenomic reconstructions and comparative analyses of Kickxellomycotina fungi.</title>
        <authorList>
            <person name="Reynolds N.K."/>
            <person name="Stajich J.E."/>
            <person name="Barry K."/>
            <person name="Grigoriev I.V."/>
            <person name="Crous P."/>
            <person name="Smith M.E."/>
        </authorList>
    </citation>
    <scope>NUCLEOTIDE SEQUENCE</scope>
    <source>
        <strain evidence="1">CBS 102833</strain>
    </source>
</reference>
<keyword evidence="2" id="KW-1185">Reference proteome</keyword>
<name>A0ACC1LHI7_9FUNG</name>
<sequence>MTYLAEENNRSRLQFTAASAAAECFESDLELDSDNDTYLPRKVTACEEIRPIDASGASCIPSHGSDGESTVASEDSGLASGFGAHGIASQLMVRLLFPPEDGGMLIGRDGCHINKLKASTTALWSIKGNNSNQEDRVVVISGSAEGVINAIQALTEHMDEQQQLNFTPGTSRSTASPLTLRLLFPAGCIGIVMGPGGARVAKLRIDSKISRLHIYRDNISQADERVIEICGTKKALCQAVTLILRETGTALATQQSVATLYRPSRSGLRRLLSGDRVTPSSEAYADSYIPSSSKDHHRNRSQSLLGLGEVGSIRDGAGRPKQKRRVSDNSESDHWPSKRRLSEVSESGRRPDASHNSHTRRESPPQLRRRTSRNPPVANNSGDRCTGDNNKEEKLVIPDSVAGRLIGRKGSYLLSLETQSGAQITLSPRVQNMTDRIVTVVGQADKVSAACKLIKDSVQSFEDLEV</sequence>
<dbReference type="Proteomes" id="UP001140096">
    <property type="component" value="Unassembled WGS sequence"/>
</dbReference>
<protein>
    <submittedName>
        <fullName evidence="1">Poly(RC)-binding protein 4</fullName>
    </submittedName>
</protein>
<proteinExistence type="predicted"/>
<accession>A0ACC1LHI7</accession>
<dbReference type="EMBL" id="JANBUP010001111">
    <property type="protein sequence ID" value="KAJ2808309.1"/>
    <property type="molecule type" value="Genomic_DNA"/>
</dbReference>
<comment type="caution">
    <text evidence="1">The sequence shown here is derived from an EMBL/GenBank/DDBJ whole genome shotgun (WGS) entry which is preliminary data.</text>
</comment>
<gene>
    <name evidence="1" type="primary">PCBP4</name>
    <name evidence="1" type="ORF">H4S07_003437</name>
</gene>
<evidence type="ECO:0000313" key="1">
    <source>
        <dbReference type="EMBL" id="KAJ2808309.1"/>
    </source>
</evidence>
<evidence type="ECO:0000313" key="2">
    <source>
        <dbReference type="Proteomes" id="UP001140096"/>
    </source>
</evidence>